<name>A0A444IWQ9_9BACT</name>
<comment type="caution">
    <text evidence="2">The sequence shown here is derived from an EMBL/GenBank/DDBJ whole genome shotgun (WGS) entry which is preliminary data.</text>
</comment>
<keyword evidence="1" id="KW-1133">Transmembrane helix</keyword>
<reference evidence="2 3" key="1">
    <citation type="submission" date="2017-01" db="EMBL/GenBank/DDBJ databases">
        <title>The cable genome- insights into the physiology and evolution of filamentous bacteria capable of sulfide oxidation via long distance electron transfer.</title>
        <authorList>
            <person name="Schreiber L."/>
            <person name="Bjerg J.T."/>
            <person name="Boggild A."/>
            <person name="Van De Vossenberg J."/>
            <person name="Meysman F."/>
            <person name="Nielsen L.P."/>
            <person name="Schramm A."/>
            <person name="Kjeldsen K.U."/>
        </authorList>
    </citation>
    <scope>NUCLEOTIDE SEQUENCE [LARGE SCALE GENOMIC DNA]</scope>
    <source>
        <strain evidence="2">MCF</strain>
    </source>
</reference>
<dbReference type="EMBL" id="MTKO01000080">
    <property type="protein sequence ID" value="RWX45304.1"/>
    <property type="molecule type" value="Genomic_DNA"/>
</dbReference>
<sequence length="186" mass="22462">MTTIIQTIIMAVQTVILFFGLLSLYHMKKQEAMQSYIALSDRLFHQNSLELQDVYLFASLDYPDGKYPNEEDSVETRKRQIKHYLFMQFTMYEQMFCLQELCDRQAMQAWNKRFFYLVKKERMSGYWKDEYMKQSCDEFKKFVNFCLEAKSHEELIKFFNKRKQTFIARYGLLGIARFLPSVMAKK</sequence>
<keyword evidence="1" id="KW-0812">Transmembrane</keyword>
<evidence type="ECO:0008006" key="4">
    <source>
        <dbReference type="Google" id="ProtNLM"/>
    </source>
</evidence>
<evidence type="ECO:0000313" key="2">
    <source>
        <dbReference type="EMBL" id="RWX45304.1"/>
    </source>
</evidence>
<evidence type="ECO:0000313" key="3">
    <source>
        <dbReference type="Proteomes" id="UP000287853"/>
    </source>
</evidence>
<accession>A0A444IWQ9</accession>
<organism evidence="2 3">
    <name type="scientific">Candidatus Electrothrix aarhusensis</name>
    <dbReference type="NCBI Taxonomy" id="1859131"/>
    <lineage>
        <taxon>Bacteria</taxon>
        <taxon>Pseudomonadati</taxon>
        <taxon>Thermodesulfobacteriota</taxon>
        <taxon>Desulfobulbia</taxon>
        <taxon>Desulfobulbales</taxon>
        <taxon>Desulfobulbaceae</taxon>
        <taxon>Candidatus Electrothrix</taxon>
    </lineage>
</organism>
<keyword evidence="3" id="KW-1185">Reference proteome</keyword>
<dbReference type="AlphaFoldDB" id="A0A444IWQ9"/>
<evidence type="ECO:0000256" key="1">
    <source>
        <dbReference type="SAM" id="Phobius"/>
    </source>
</evidence>
<keyword evidence="1" id="KW-0472">Membrane</keyword>
<protein>
    <recommendedName>
        <fullName evidence="4">DUF4760 domain-containing protein</fullName>
    </recommendedName>
</protein>
<dbReference type="Proteomes" id="UP000287853">
    <property type="component" value="Unassembled WGS sequence"/>
</dbReference>
<feature type="transmembrane region" description="Helical" evidence="1">
    <location>
        <begin position="6"/>
        <end position="25"/>
    </location>
</feature>
<proteinExistence type="predicted"/>
<gene>
    <name evidence="2" type="ORF">H206_02204</name>
</gene>